<keyword evidence="1" id="KW-0472">Membrane</keyword>
<feature type="transmembrane region" description="Helical" evidence="1">
    <location>
        <begin position="156"/>
        <end position="173"/>
    </location>
</feature>
<dbReference type="Pfam" id="PF02517">
    <property type="entry name" value="Rce1-like"/>
    <property type="match status" value="1"/>
</dbReference>
<keyword evidence="1" id="KW-1133">Transmembrane helix</keyword>
<keyword evidence="4" id="KW-1185">Reference proteome</keyword>
<sequence length="231" mass="26455">MKNKEVEFKVNKILLITLVILGCLTMAFVDGVLSPNYITKSICKLLIFLLLPYIYYSRSYSSISLKSLFKINKDHIIKSFALGIAIYILILSAYFTIGNLFNFSSVTKSLENNIGVNTSNFIFVALYISFINSLLEEVFFRGFAFITLKNISSKKFAYIFSSISFSIYHVAMMSTWFDIVLLLLLILSLFIAGIFFNYLDDKNNNIYNSWFVHMFANFAINTIGFILFGII</sequence>
<dbReference type="RefSeq" id="WP_026255113.1">
    <property type="nucleotide sequence ID" value="NZ_CP117523.1"/>
</dbReference>
<feature type="transmembrane region" description="Helical" evidence="1">
    <location>
        <begin position="211"/>
        <end position="230"/>
    </location>
</feature>
<dbReference type="EMBL" id="CP117523">
    <property type="protein sequence ID" value="WWD83531.1"/>
    <property type="molecule type" value="Genomic_DNA"/>
</dbReference>
<feature type="domain" description="CAAX prenyl protease 2/Lysostaphin resistance protein A-like" evidence="2">
    <location>
        <begin position="119"/>
        <end position="218"/>
    </location>
</feature>
<dbReference type="InterPro" id="IPR003675">
    <property type="entry name" value="Rce1/LyrA-like_dom"/>
</dbReference>
<feature type="transmembrane region" description="Helical" evidence="1">
    <location>
        <begin position="179"/>
        <end position="199"/>
    </location>
</feature>
<evidence type="ECO:0000313" key="3">
    <source>
        <dbReference type="EMBL" id="WWD83531.1"/>
    </source>
</evidence>
<feature type="transmembrane region" description="Helical" evidence="1">
    <location>
        <begin position="117"/>
        <end position="135"/>
    </location>
</feature>
<dbReference type="Proteomes" id="UP001348492">
    <property type="component" value="Chromosome"/>
</dbReference>
<dbReference type="PROSITE" id="PS51257">
    <property type="entry name" value="PROKAR_LIPOPROTEIN"/>
    <property type="match status" value="1"/>
</dbReference>
<reference evidence="3 4" key="1">
    <citation type="journal article" date="2023" name="PLoS ONE">
        <title>Genome-based metabolic and phylogenomic analysis of three Terrisporobacter species.</title>
        <authorList>
            <person name="Boer T."/>
            <person name="Bengelsdorf F.R."/>
            <person name="Bomeke M."/>
            <person name="Daniel R."/>
            <person name="Poehlein A."/>
        </authorList>
    </citation>
    <scope>NUCLEOTIDE SEQUENCE [LARGE SCALE GENOMIC DNA]</scope>
    <source>
        <strain evidence="3 4">DSM 1288</strain>
    </source>
</reference>
<gene>
    <name evidence="3" type="ORF">TEGL_19430</name>
</gene>
<evidence type="ECO:0000259" key="2">
    <source>
        <dbReference type="Pfam" id="PF02517"/>
    </source>
</evidence>
<feature type="transmembrane region" description="Helical" evidence="1">
    <location>
        <begin position="76"/>
        <end position="97"/>
    </location>
</feature>
<accession>A0ABZ2EUP4</accession>
<organism evidence="3 4">
    <name type="scientific">Terrisporobacter glycolicus ATCC 14880 = DSM 1288</name>
    <dbReference type="NCBI Taxonomy" id="1121315"/>
    <lineage>
        <taxon>Bacteria</taxon>
        <taxon>Bacillati</taxon>
        <taxon>Bacillota</taxon>
        <taxon>Clostridia</taxon>
        <taxon>Peptostreptococcales</taxon>
        <taxon>Peptostreptococcaceae</taxon>
        <taxon>Terrisporobacter</taxon>
    </lineage>
</organism>
<evidence type="ECO:0000256" key="1">
    <source>
        <dbReference type="SAM" id="Phobius"/>
    </source>
</evidence>
<feature type="transmembrane region" description="Helical" evidence="1">
    <location>
        <begin position="12"/>
        <end position="31"/>
    </location>
</feature>
<feature type="transmembrane region" description="Helical" evidence="1">
    <location>
        <begin position="37"/>
        <end position="56"/>
    </location>
</feature>
<keyword evidence="1" id="KW-0812">Transmembrane</keyword>
<protein>
    <recommendedName>
        <fullName evidence="2">CAAX prenyl protease 2/Lysostaphin resistance protein A-like domain-containing protein</fullName>
    </recommendedName>
</protein>
<name>A0ABZ2EUP4_9FIRM</name>
<proteinExistence type="predicted"/>
<evidence type="ECO:0000313" key="4">
    <source>
        <dbReference type="Proteomes" id="UP001348492"/>
    </source>
</evidence>